<name>A0A2T4LP87_9STAP</name>
<evidence type="ECO:0000313" key="2">
    <source>
        <dbReference type="Proteomes" id="UP000241208"/>
    </source>
</evidence>
<gene>
    <name evidence="1" type="ORF">BUY34_12790</name>
</gene>
<feature type="non-terminal residue" evidence="1">
    <location>
        <position position="39"/>
    </location>
</feature>
<dbReference type="EMBL" id="PYZR01000251">
    <property type="protein sequence ID" value="PTF61009.1"/>
    <property type="molecule type" value="Genomic_DNA"/>
</dbReference>
<proteinExistence type="predicted"/>
<protein>
    <submittedName>
        <fullName evidence="1">Nuclease</fullName>
    </submittedName>
</protein>
<sequence length="39" mass="4603">MGNLLKIENMKYSLENLNNSVQKWKTSLDGKYLLRYPTV</sequence>
<comment type="caution">
    <text evidence="1">The sequence shown here is derived from an EMBL/GenBank/DDBJ whole genome shotgun (WGS) entry which is preliminary data.</text>
</comment>
<accession>A0A2T4LP87</accession>
<evidence type="ECO:0000313" key="1">
    <source>
        <dbReference type="EMBL" id="PTF61009.1"/>
    </source>
</evidence>
<dbReference type="AlphaFoldDB" id="A0A2T4LP87"/>
<reference evidence="1 2" key="1">
    <citation type="journal article" date="2016" name="Front. Microbiol.">
        <title>Comprehensive Phylogenetic Analysis of Bovine Non-aureus Staphylococci Species Based on Whole-Genome Sequencing.</title>
        <authorList>
            <person name="Naushad S."/>
            <person name="Barkema H.W."/>
            <person name="Luby C."/>
            <person name="Condas L.A."/>
            <person name="Nobrega D.B."/>
            <person name="Carson D.A."/>
            <person name="De Buck J."/>
        </authorList>
    </citation>
    <scope>NUCLEOTIDE SEQUENCE [LARGE SCALE GENOMIC DNA]</scope>
    <source>
        <strain evidence="1 2">SNUC 3829</strain>
    </source>
</reference>
<organism evidence="1 2">
    <name type="scientific">Staphylococcus cohnii</name>
    <dbReference type="NCBI Taxonomy" id="29382"/>
    <lineage>
        <taxon>Bacteria</taxon>
        <taxon>Bacillati</taxon>
        <taxon>Bacillota</taxon>
        <taxon>Bacilli</taxon>
        <taxon>Bacillales</taxon>
        <taxon>Staphylococcaceae</taxon>
        <taxon>Staphylococcus</taxon>
        <taxon>Staphylococcus cohnii species complex</taxon>
    </lineage>
</organism>
<dbReference type="Proteomes" id="UP000241208">
    <property type="component" value="Unassembled WGS sequence"/>
</dbReference>